<dbReference type="PANTHER" id="PTHR11731:SF200">
    <property type="entry name" value="DIPEPTIDYL PEPTIDASE 10, ISOFORM B"/>
    <property type="match status" value="1"/>
</dbReference>
<gene>
    <name evidence="7" type="ORF">EG68_00101</name>
</gene>
<dbReference type="GO" id="GO:0004177">
    <property type="term" value="F:aminopeptidase activity"/>
    <property type="evidence" value="ECO:0007669"/>
    <property type="project" value="UniProtKB-KW"/>
</dbReference>
<keyword evidence="1" id="KW-0031">Aminopeptidase</keyword>
<evidence type="ECO:0000259" key="6">
    <source>
        <dbReference type="Pfam" id="PF00326"/>
    </source>
</evidence>
<proteinExistence type="predicted"/>
<feature type="domain" description="Peptidase S9 prolyl oligopeptidase catalytic" evidence="6">
    <location>
        <begin position="936"/>
        <end position="1012"/>
    </location>
</feature>
<dbReference type="GO" id="GO:0005886">
    <property type="term" value="C:plasma membrane"/>
    <property type="evidence" value="ECO:0007669"/>
    <property type="project" value="TreeGrafter"/>
</dbReference>
<keyword evidence="5" id="KW-1133">Transmembrane helix</keyword>
<evidence type="ECO:0000256" key="5">
    <source>
        <dbReference type="SAM" id="Phobius"/>
    </source>
</evidence>
<dbReference type="Gene3D" id="2.140.10.30">
    <property type="entry name" value="Dipeptidylpeptidase IV, N-terminal domain"/>
    <property type="match status" value="1"/>
</dbReference>
<accession>A0A8S9ZAF6</accession>
<dbReference type="Proteomes" id="UP000822476">
    <property type="component" value="Unassembled WGS sequence"/>
</dbReference>
<dbReference type="SUPFAM" id="SSF53474">
    <property type="entry name" value="alpha/beta-Hydrolases"/>
    <property type="match status" value="1"/>
</dbReference>
<dbReference type="AlphaFoldDB" id="A0A8S9ZAF6"/>
<dbReference type="GO" id="GO:0008239">
    <property type="term" value="F:dipeptidyl-peptidase activity"/>
    <property type="evidence" value="ECO:0007669"/>
    <property type="project" value="TreeGrafter"/>
</dbReference>
<feature type="region of interest" description="Disordered" evidence="4">
    <location>
        <begin position="748"/>
        <end position="767"/>
    </location>
</feature>
<dbReference type="InterPro" id="IPR050278">
    <property type="entry name" value="Serine_Prot_S9B/DPPIV"/>
</dbReference>
<dbReference type="Pfam" id="PF00326">
    <property type="entry name" value="Peptidase_S9"/>
    <property type="match status" value="1"/>
</dbReference>
<reference evidence="7" key="1">
    <citation type="submission" date="2019-07" db="EMBL/GenBank/DDBJ databases">
        <title>Annotation for the trematode Paragonimus miyazaki's.</title>
        <authorList>
            <person name="Choi Y.-J."/>
        </authorList>
    </citation>
    <scope>NUCLEOTIDE SEQUENCE</scope>
    <source>
        <strain evidence="7">Japan</strain>
    </source>
</reference>
<dbReference type="PANTHER" id="PTHR11731">
    <property type="entry name" value="PROTEASE FAMILY S9B,C DIPEPTIDYL-PEPTIDASE IV-RELATED"/>
    <property type="match status" value="1"/>
</dbReference>
<dbReference type="GO" id="GO:0006508">
    <property type="term" value="P:proteolysis"/>
    <property type="evidence" value="ECO:0007669"/>
    <property type="project" value="InterPro"/>
</dbReference>
<keyword evidence="1" id="KW-0378">Hydrolase</keyword>
<dbReference type="InterPro" id="IPR029058">
    <property type="entry name" value="AB_hydrolase_fold"/>
</dbReference>
<dbReference type="GO" id="GO:0008236">
    <property type="term" value="F:serine-type peptidase activity"/>
    <property type="evidence" value="ECO:0007669"/>
    <property type="project" value="UniProtKB-KW"/>
</dbReference>
<keyword evidence="2" id="KW-0720">Serine protease</keyword>
<comment type="caution">
    <text evidence="7">The sequence shown here is derived from an EMBL/GenBank/DDBJ whole genome shotgun (WGS) entry which is preliminary data.</text>
</comment>
<name>A0A8S9ZAF6_9TREM</name>
<keyword evidence="5" id="KW-0812">Transmembrane</keyword>
<evidence type="ECO:0000256" key="4">
    <source>
        <dbReference type="SAM" id="MobiDB-lite"/>
    </source>
</evidence>
<evidence type="ECO:0000256" key="1">
    <source>
        <dbReference type="ARBA" id="ARBA00022438"/>
    </source>
</evidence>
<feature type="region of interest" description="Disordered" evidence="4">
    <location>
        <begin position="677"/>
        <end position="699"/>
    </location>
</feature>
<dbReference type="Gene3D" id="3.40.50.1820">
    <property type="entry name" value="alpha/beta hydrolase"/>
    <property type="match status" value="1"/>
</dbReference>
<keyword evidence="5" id="KW-0472">Membrane</keyword>
<keyword evidence="3" id="KW-0325">Glycoprotein</keyword>
<keyword evidence="1" id="KW-0645">Protease</keyword>
<sequence length="1044" mass="119418">MKHRNEKQQHFRFKFSKSLFRRPMESASFLALLKQQEKNWRGTLLAVITIAVISGIIILAALYMTSWEQKIEYSRLTTGEIVWISERTRNPDYLWQDDTFIYAHPNGIWQSVDFSKSDLQTFADSTRVTQTLSLNTQDLKSVSGTWPNSKRTAWLIRHDGKNVDLQDKIYRYTVILSNNGQRIPVRSPAGDSDAVHSASWAKLEFALFIQVRQHLYYSENIISKPPRCLTCHLATNGWTFGHPGWTYRQYFRYEPSGAYQQSMDNEGRYVLVLGTDDRHLRTLSVPQFVEPFGPEKPQVRRAVYMPFESSAKNLRVPLVNILLIDTLGVLKYNMSWDRLNEQVAHDTSEARTTTKARELFITRIQWFNATSFLIVGLRETQNCGFILFCQWFEANSKLSCQQIWYQCVEHGWLDMRTGGDSLFGVTAGENDFLTILPFIGKETAYQLVIIHIIAGQKNRITWLTEAPIRVGQLVWADYKTVLFTASMQPAIRHLYRLDRGFDNKLFCLTCSELTENTIEIVPVYDINAVRIIPVEVIDTNLLPHPSKWTTRGMSFRTVHEVRASANGACFTILWSTGYEAIGAFGVREAPTRLLINQLTGTSHETAEYDSVAFEETAHFDPDSGIGVWCQRVSPIGDVTLMWHSHLLIDSQLNQPQSVIKTTNETVIQVSLRRSRRSIVNNSPESKSTKSAKQHQIPTSTYRTKVKAKFLNASQSPLHMLYPEPPFGNRPIPNFVLRMINLDSSRKAEDLNDGDDISLSKGQREDGNNSVRTGAVVRIWFPPYLNERHLRPYPLLIQITSQFVTTTPSLERVLEELTLYMCSSLDVVVMRVQSWVGDAHLRVLKDGLAGELANYQMLFKTLSENYHYFQRNKTAFVGAQGIHSFLAGLLLRSDKTALNPSCAALISPVVNLEQHEFTEAVRIIKPQSDFQHLNFDLTKLAQNFGNKELLLIHGTADTMIPFSQTMKLAASLAENRVDFSLLPLYDEDHDYGSQQTRLVLLRRLAVFLTDCLSQTCETYGLRLLYTMIREHPRRSCIVNTVLMRM</sequence>
<dbReference type="OrthoDB" id="16520at2759"/>
<dbReference type="InterPro" id="IPR001375">
    <property type="entry name" value="Peptidase_S9_cat"/>
</dbReference>
<feature type="transmembrane region" description="Helical" evidence="5">
    <location>
        <begin position="44"/>
        <end position="64"/>
    </location>
</feature>
<dbReference type="EMBL" id="JTDE01000014">
    <property type="protein sequence ID" value="KAF7262653.1"/>
    <property type="molecule type" value="Genomic_DNA"/>
</dbReference>
<protein>
    <recommendedName>
        <fullName evidence="6">Peptidase S9 prolyl oligopeptidase catalytic domain-containing protein</fullName>
    </recommendedName>
</protein>
<evidence type="ECO:0000313" key="7">
    <source>
        <dbReference type="EMBL" id="KAF7262653.1"/>
    </source>
</evidence>
<evidence type="ECO:0000256" key="2">
    <source>
        <dbReference type="ARBA" id="ARBA00022825"/>
    </source>
</evidence>
<organism evidence="7 8">
    <name type="scientific">Paragonimus skrjabini miyazakii</name>
    <dbReference type="NCBI Taxonomy" id="59628"/>
    <lineage>
        <taxon>Eukaryota</taxon>
        <taxon>Metazoa</taxon>
        <taxon>Spiralia</taxon>
        <taxon>Lophotrochozoa</taxon>
        <taxon>Platyhelminthes</taxon>
        <taxon>Trematoda</taxon>
        <taxon>Digenea</taxon>
        <taxon>Plagiorchiida</taxon>
        <taxon>Troglotremata</taxon>
        <taxon>Troglotrematidae</taxon>
        <taxon>Paragonimus</taxon>
    </lineage>
</organism>
<keyword evidence="8" id="KW-1185">Reference proteome</keyword>
<evidence type="ECO:0000256" key="3">
    <source>
        <dbReference type="ARBA" id="ARBA00023180"/>
    </source>
</evidence>
<evidence type="ECO:0000313" key="8">
    <source>
        <dbReference type="Proteomes" id="UP000822476"/>
    </source>
</evidence>